<gene>
    <name evidence="2" type="ORF">GRX66_14300</name>
</gene>
<dbReference type="GO" id="GO:0004190">
    <property type="term" value="F:aspartic-type endopeptidase activity"/>
    <property type="evidence" value="ECO:0007669"/>
    <property type="project" value="InterPro"/>
</dbReference>
<evidence type="ECO:0000313" key="3">
    <source>
        <dbReference type="Proteomes" id="UP000471521"/>
    </source>
</evidence>
<keyword evidence="3" id="KW-1185">Reference proteome</keyword>
<dbReference type="Proteomes" id="UP000471521">
    <property type="component" value="Unassembled WGS sequence"/>
</dbReference>
<sequence length="722" mass="76445">MGDNLSLLRRDVLEIGGSIAAMSGCLSSGDDSGDAETTTVDDPGEAANVEGFAGGVVKTDHLLTDSRSADVVVWKDEDGTVFADGADEIVARGDNFSAVVQAAVDSGASKIVIQDGHYVAPDPVNIKTGTILEGMGTDTTIEVAGSAGFRVEGERGESAPLAADANSTDRLLSVTDASPFDADNLVLVNTERTTEYRDQPYGEIRRITSVDEASGELELTSGGLFDEYRTANDAKAIAIDDVENVVIRDMAFVGTDQEAYRSGVIATYGQRILVENVLFRGLGHSGVIYLSTIYSAVNNCKMHDIRYEAGGVGYGVTLADAVRNVRVRNNVFHDTKNHCTTVGGTGGDGFPRLLTFESNEYYEDDADVHMGGVVQFADNRFANAENGIISGADVTYVTGCEFRNLEGDAYLNRGDPSEVVFNGCEFKDIDGMGVNLYDHPAGLRKLTMAGNDVNGVEGDVLRFRTPDGETCEFFGFTENVHTDCGSNVIQLGEIGDSAIQEVNVLGNHFEHVDGFVLAAGNISGAIRFLSNSMDRIGGSYAVTTNGAMTLATGNELRHYDNRGLLVKGPGLVAANTFAGGGNDAVLVYETSNVFVTNNKFDATSGTDINAIDATECKVVSNDVESGIDVPGPSNPVRRNFGYQTEDTGTYATSGSGASSYDIPHNLTEPAVVANVWAESADAAGRFYVSEKDADTITLTYESAPPSGSGNLAWGYEAKTHSH</sequence>
<protein>
    <recommendedName>
        <fullName evidence="1">Right handed beta helix domain-containing protein</fullName>
    </recommendedName>
</protein>
<dbReference type="InterPro" id="IPR012334">
    <property type="entry name" value="Pectin_lyas_fold"/>
</dbReference>
<dbReference type="GO" id="GO:0006508">
    <property type="term" value="P:proteolysis"/>
    <property type="evidence" value="ECO:0007669"/>
    <property type="project" value="InterPro"/>
</dbReference>
<reference evidence="2 3" key="1">
    <citation type="submission" date="2019-12" db="EMBL/GenBank/DDBJ databases">
        <title>Isolation and characterization of three novel carbon monoxide-oxidizing members of Halobacteria from salione crusts and soils.</title>
        <authorList>
            <person name="Myers M.R."/>
            <person name="King G.M."/>
        </authorList>
    </citation>
    <scope>NUCLEOTIDE SEQUENCE [LARGE SCALE GENOMIC DNA]</scope>
    <source>
        <strain evidence="2 3">PCN9</strain>
    </source>
</reference>
<dbReference type="InterPro" id="IPR039448">
    <property type="entry name" value="Beta_helix"/>
</dbReference>
<dbReference type="RefSeq" id="WP_159527164.1">
    <property type="nucleotide sequence ID" value="NZ_WUUU01000142.1"/>
</dbReference>
<dbReference type="Gene3D" id="2.160.20.10">
    <property type="entry name" value="Single-stranded right-handed beta-helix, Pectin lyase-like"/>
    <property type="match status" value="1"/>
</dbReference>
<dbReference type="EMBL" id="WUUU01000142">
    <property type="protein sequence ID" value="MXR21721.1"/>
    <property type="molecule type" value="Genomic_DNA"/>
</dbReference>
<accession>A0A6B0SQ46</accession>
<organism evidence="2 3">
    <name type="scientific">Halobacterium bonnevillei</name>
    <dbReference type="NCBI Taxonomy" id="2692200"/>
    <lineage>
        <taxon>Archaea</taxon>
        <taxon>Methanobacteriati</taxon>
        <taxon>Methanobacteriota</taxon>
        <taxon>Stenosarchaea group</taxon>
        <taxon>Halobacteria</taxon>
        <taxon>Halobacteriales</taxon>
        <taxon>Halobacteriaceae</taxon>
        <taxon>Halobacterium</taxon>
    </lineage>
</organism>
<name>A0A6B0SQ46_9EURY</name>
<feature type="domain" description="Right handed beta helix" evidence="1">
    <location>
        <begin position="233"/>
        <end position="345"/>
    </location>
</feature>
<evidence type="ECO:0000259" key="1">
    <source>
        <dbReference type="Pfam" id="PF13229"/>
    </source>
</evidence>
<dbReference type="InterPro" id="IPR006626">
    <property type="entry name" value="PbH1"/>
</dbReference>
<dbReference type="InterPro" id="IPR001969">
    <property type="entry name" value="Aspartic_peptidase_AS"/>
</dbReference>
<dbReference type="SUPFAM" id="SSF51126">
    <property type="entry name" value="Pectin lyase-like"/>
    <property type="match status" value="2"/>
</dbReference>
<dbReference type="PROSITE" id="PS00141">
    <property type="entry name" value="ASP_PROTEASE"/>
    <property type="match status" value="1"/>
</dbReference>
<comment type="caution">
    <text evidence="2">The sequence shown here is derived from an EMBL/GenBank/DDBJ whole genome shotgun (WGS) entry which is preliminary data.</text>
</comment>
<dbReference type="SMART" id="SM00710">
    <property type="entry name" value="PbH1"/>
    <property type="match status" value="8"/>
</dbReference>
<dbReference type="OrthoDB" id="184747at2157"/>
<proteinExistence type="predicted"/>
<dbReference type="InterPro" id="IPR011050">
    <property type="entry name" value="Pectin_lyase_fold/virulence"/>
</dbReference>
<dbReference type="Pfam" id="PF13229">
    <property type="entry name" value="Beta_helix"/>
    <property type="match status" value="1"/>
</dbReference>
<evidence type="ECO:0000313" key="2">
    <source>
        <dbReference type="EMBL" id="MXR21721.1"/>
    </source>
</evidence>
<dbReference type="AlphaFoldDB" id="A0A6B0SQ46"/>